<keyword evidence="3" id="KW-1185">Reference proteome</keyword>
<feature type="signal peptide" evidence="1">
    <location>
        <begin position="1"/>
        <end position="25"/>
    </location>
</feature>
<keyword evidence="1" id="KW-0732">Signal</keyword>
<dbReference type="RefSeq" id="WP_164776112.1">
    <property type="nucleotide sequence ID" value="NZ_CABMNB010000019.1"/>
</dbReference>
<name>A0ABT4FUW4_PANTH</name>
<dbReference type="EMBL" id="JAMDMM010000023">
    <property type="protein sequence ID" value="MCY9607958.1"/>
    <property type="molecule type" value="Genomic_DNA"/>
</dbReference>
<sequence>MNTNKKVIAALAVSGMMLAPFGAQSGHIVINGKTGQVTSARAELSYAN</sequence>
<gene>
    <name evidence="2" type="ORF">M5W83_12475</name>
</gene>
<protein>
    <submittedName>
        <fullName evidence="2">Uncharacterized protein</fullName>
    </submittedName>
</protein>
<reference evidence="2 3" key="1">
    <citation type="submission" date="2022-05" db="EMBL/GenBank/DDBJ databases">
        <title>Genome Sequencing of Bee-Associated Microbes.</title>
        <authorList>
            <person name="Dunlap C."/>
        </authorList>
    </citation>
    <scope>NUCLEOTIDE SEQUENCE [LARGE SCALE GENOMIC DNA]</scope>
    <source>
        <strain evidence="2 3">NRRL B-14613</strain>
    </source>
</reference>
<organism evidence="2 3">
    <name type="scientific">Paenibacillus thiaminolyticus</name>
    <name type="common">Bacillus thiaminolyticus</name>
    <dbReference type="NCBI Taxonomy" id="49283"/>
    <lineage>
        <taxon>Bacteria</taxon>
        <taxon>Bacillati</taxon>
        <taxon>Bacillota</taxon>
        <taxon>Bacilli</taxon>
        <taxon>Bacillales</taxon>
        <taxon>Paenibacillaceae</taxon>
        <taxon>Paenibacillus</taxon>
    </lineage>
</organism>
<evidence type="ECO:0000313" key="2">
    <source>
        <dbReference type="EMBL" id="MCY9607958.1"/>
    </source>
</evidence>
<comment type="caution">
    <text evidence="2">The sequence shown here is derived from an EMBL/GenBank/DDBJ whole genome shotgun (WGS) entry which is preliminary data.</text>
</comment>
<dbReference type="Proteomes" id="UP001209276">
    <property type="component" value="Unassembled WGS sequence"/>
</dbReference>
<proteinExistence type="predicted"/>
<evidence type="ECO:0000256" key="1">
    <source>
        <dbReference type="SAM" id="SignalP"/>
    </source>
</evidence>
<feature type="chain" id="PRO_5045564434" evidence="1">
    <location>
        <begin position="26"/>
        <end position="48"/>
    </location>
</feature>
<accession>A0ABT4FUW4</accession>
<dbReference type="GeneID" id="77000098"/>
<evidence type="ECO:0000313" key="3">
    <source>
        <dbReference type="Proteomes" id="UP001209276"/>
    </source>
</evidence>